<sequence length="319" mass="36089">MVQRKLYPPHDPIERGRLRVSALHEIYYEVSGHPAGRPVVVCHGGPGGGSTPSMRRFFDPHRYRIVLFDQRGCGRSTPHAELRDNTTWDLVSDMEALRAHLGIDRWQVFGGSWGSTLALAYALTHPDRVRELVLRGIFTLRRAELLWFYQEGANWLFPEGWQAFLAPIPEEERGDMMAAYYRRLTGSDRATQITAAKAWSVWEGSTVSLRPSPERMAGFSAETFALAFARIECHYFVNGGFFAQDDWILDQAPRLAELPGVIVQGRYDVVTPMRTAWELHRRWPGSELDIAPEAGHAASEPGIVDRLIRATDRFADLDA</sequence>
<evidence type="ECO:0000256" key="6">
    <source>
        <dbReference type="ARBA" id="ARBA00022438"/>
    </source>
</evidence>
<dbReference type="ESTHER" id="parbh-e0tb74">
    <property type="family name" value="Proline_iminopeptidase"/>
</dbReference>
<dbReference type="PIRSF" id="PIRSF006431">
    <property type="entry name" value="Pept_S33"/>
    <property type="match status" value="1"/>
</dbReference>
<evidence type="ECO:0000256" key="3">
    <source>
        <dbReference type="ARBA" id="ARBA00010088"/>
    </source>
</evidence>
<evidence type="ECO:0000256" key="2">
    <source>
        <dbReference type="ARBA" id="ARBA00004496"/>
    </source>
</evidence>
<comment type="catalytic activity">
    <reaction evidence="1 11 13">
        <text>Release of N-terminal proline from a peptide.</text>
        <dbReference type="EC" id="3.4.11.5"/>
    </reaction>
</comment>
<dbReference type="EMBL" id="CP002156">
    <property type="protein sequence ID" value="ADM08278.1"/>
    <property type="molecule type" value="Genomic_DNA"/>
</dbReference>
<feature type="domain" description="AB hydrolase-1" evidence="14">
    <location>
        <begin position="38"/>
        <end position="299"/>
    </location>
</feature>
<dbReference type="InterPro" id="IPR029058">
    <property type="entry name" value="AB_hydrolase_fold"/>
</dbReference>
<dbReference type="NCBIfam" id="TIGR01249">
    <property type="entry name" value="pro_imino_pep_1"/>
    <property type="match status" value="1"/>
</dbReference>
<evidence type="ECO:0000313" key="16">
    <source>
        <dbReference type="Proteomes" id="UP000001302"/>
    </source>
</evidence>
<feature type="active site" description="Proton donor" evidence="12">
    <location>
        <position position="296"/>
    </location>
</feature>
<protein>
    <recommendedName>
        <fullName evidence="5 11">Proline iminopeptidase</fullName>
        <shortName evidence="11">PIP</shortName>
        <ecNumber evidence="4 11">3.4.11.5</ecNumber>
    </recommendedName>
    <alternativeName>
        <fullName evidence="10 11">Prolyl aminopeptidase</fullName>
    </alternativeName>
</protein>
<reference evidence="16" key="1">
    <citation type="submission" date="2010-08" db="EMBL/GenBank/DDBJ databases">
        <title>Genome sequence of Parvularcula bermudensis HTCC2503.</title>
        <authorList>
            <person name="Kang D.-M."/>
            <person name="Oh H.-M."/>
            <person name="Cho J.-C."/>
        </authorList>
    </citation>
    <scope>NUCLEOTIDE SEQUENCE [LARGE SCALE GENOMIC DNA]</scope>
    <source>
        <strain evidence="16">ATCC BAA-594 / HTCC2503 / KCTC 12087</strain>
    </source>
</reference>
<reference evidence="15 16" key="2">
    <citation type="journal article" date="2011" name="J. Bacteriol.">
        <title>Complete genome sequence of strain HTCC2503T of Parvularcula bermudensis, the type species of the order "Parvularculales" in the class Alphaproteobacteria.</title>
        <authorList>
            <person name="Oh H.M."/>
            <person name="Kang I."/>
            <person name="Vergin K.L."/>
            <person name="Kang D."/>
            <person name="Rhee K.H."/>
            <person name="Giovannoni S.J."/>
            <person name="Cho J.C."/>
        </authorList>
    </citation>
    <scope>NUCLEOTIDE SEQUENCE [LARGE SCALE GENOMIC DNA]</scope>
    <source>
        <strain evidence="16">ATCC BAA-594 / HTCC2503 / KCTC 12087</strain>
    </source>
</reference>
<dbReference type="Pfam" id="PF00561">
    <property type="entry name" value="Abhydrolase_1"/>
    <property type="match status" value="1"/>
</dbReference>
<dbReference type="KEGG" id="pbr:PB2503_00987"/>
<keyword evidence="16" id="KW-1185">Reference proteome</keyword>
<organism evidence="15 16">
    <name type="scientific">Parvularcula bermudensis (strain ATCC BAA-594 / HTCC2503 / KCTC 12087)</name>
    <dbReference type="NCBI Taxonomy" id="314260"/>
    <lineage>
        <taxon>Bacteria</taxon>
        <taxon>Pseudomonadati</taxon>
        <taxon>Pseudomonadota</taxon>
        <taxon>Alphaproteobacteria</taxon>
        <taxon>Parvularculales</taxon>
        <taxon>Parvularculaceae</taxon>
        <taxon>Parvularcula</taxon>
    </lineage>
</organism>
<evidence type="ECO:0000259" key="14">
    <source>
        <dbReference type="Pfam" id="PF00561"/>
    </source>
</evidence>
<dbReference type="InterPro" id="IPR005944">
    <property type="entry name" value="Pro_iminopeptidase"/>
</dbReference>
<evidence type="ECO:0000256" key="8">
    <source>
        <dbReference type="ARBA" id="ARBA00022670"/>
    </source>
</evidence>
<accession>E0TB74</accession>
<dbReference type="eggNOG" id="COG0596">
    <property type="taxonomic scope" value="Bacteria"/>
</dbReference>
<feature type="active site" evidence="12">
    <location>
        <position position="268"/>
    </location>
</feature>
<keyword evidence="6 11" id="KW-0031">Aminopeptidase</keyword>
<dbReference type="STRING" id="314260.PB2503_00987"/>
<dbReference type="HOGENOM" id="CLU_043739_2_2_5"/>
<comment type="similarity">
    <text evidence="3 11 13">Belongs to the peptidase S33 family.</text>
</comment>
<dbReference type="PRINTS" id="PR00793">
    <property type="entry name" value="PROAMNOPTASE"/>
</dbReference>
<name>E0TB74_PARBH</name>
<dbReference type="InterPro" id="IPR000073">
    <property type="entry name" value="AB_hydrolase_1"/>
</dbReference>
<evidence type="ECO:0000256" key="1">
    <source>
        <dbReference type="ARBA" id="ARBA00001585"/>
    </source>
</evidence>
<comment type="subcellular location">
    <subcellularLocation>
        <location evidence="2 11">Cytoplasm</location>
    </subcellularLocation>
</comment>
<evidence type="ECO:0000256" key="4">
    <source>
        <dbReference type="ARBA" id="ARBA00012568"/>
    </source>
</evidence>
<dbReference type="GO" id="GO:0006508">
    <property type="term" value="P:proteolysis"/>
    <property type="evidence" value="ECO:0007669"/>
    <property type="project" value="UniProtKB-KW"/>
</dbReference>
<dbReference type="Gene3D" id="3.40.50.1820">
    <property type="entry name" value="alpha/beta hydrolase"/>
    <property type="match status" value="1"/>
</dbReference>
<evidence type="ECO:0000256" key="5">
    <source>
        <dbReference type="ARBA" id="ARBA00021843"/>
    </source>
</evidence>
<dbReference type="MEROPS" id="S33.001"/>
<dbReference type="GO" id="GO:0004177">
    <property type="term" value="F:aminopeptidase activity"/>
    <property type="evidence" value="ECO:0007669"/>
    <property type="project" value="UniProtKB-UniRule"/>
</dbReference>
<evidence type="ECO:0000256" key="12">
    <source>
        <dbReference type="PIRSR" id="PIRSR006431-1"/>
    </source>
</evidence>
<evidence type="ECO:0000256" key="10">
    <source>
        <dbReference type="ARBA" id="ARBA00029605"/>
    </source>
</evidence>
<proteinExistence type="inferred from homology"/>
<dbReference type="Proteomes" id="UP000001302">
    <property type="component" value="Chromosome"/>
</dbReference>
<gene>
    <name evidence="15" type="ordered locus">PB2503_00987</name>
</gene>
<evidence type="ECO:0000256" key="9">
    <source>
        <dbReference type="ARBA" id="ARBA00022801"/>
    </source>
</evidence>
<dbReference type="PANTHER" id="PTHR43722">
    <property type="entry name" value="PROLINE IMINOPEPTIDASE"/>
    <property type="match status" value="1"/>
</dbReference>
<dbReference type="SUPFAM" id="SSF53474">
    <property type="entry name" value="alpha/beta-Hydrolases"/>
    <property type="match status" value="1"/>
</dbReference>
<keyword evidence="7 11" id="KW-0963">Cytoplasm</keyword>
<dbReference type="PRINTS" id="PR00111">
    <property type="entry name" value="ABHYDROLASE"/>
</dbReference>
<evidence type="ECO:0000256" key="13">
    <source>
        <dbReference type="RuleBase" id="RU003421"/>
    </source>
</evidence>
<dbReference type="AlphaFoldDB" id="E0TB74"/>
<dbReference type="EC" id="3.4.11.5" evidence="4 11"/>
<evidence type="ECO:0000256" key="11">
    <source>
        <dbReference type="PIRNR" id="PIRNR006431"/>
    </source>
</evidence>
<evidence type="ECO:0000256" key="7">
    <source>
        <dbReference type="ARBA" id="ARBA00022490"/>
    </source>
</evidence>
<dbReference type="GO" id="GO:0005737">
    <property type="term" value="C:cytoplasm"/>
    <property type="evidence" value="ECO:0007669"/>
    <property type="project" value="UniProtKB-SubCell"/>
</dbReference>
<keyword evidence="8 11" id="KW-0645">Protease</keyword>
<dbReference type="PANTHER" id="PTHR43722:SF1">
    <property type="entry name" value="PROLINE IMINOPEPTIDASE"/>
    <property type="match status" value="1"/>
</dbReference>
<feature type="active site" description="Nucleophile" evidence="12">
    <location>
        <position position="112"/>
    </location>
</feature>
<keyword evidence="9 11" id="KW-0378">Hydrolase</keyword>
<dbReference type="InterPro" id="IPR002410">
    <property type="entry name" value="Peptidase_S33"/>
</dbReference>
<dbReference type="OrthoDB" id="9796770at2"/>
<evidence type="ECO:0000313" key="15">
    <source>
        <dbReference type="EMBL" id="ADM08278.1"/>
    </source>
</evidence>